<dbReference type="Proteomes" id="UP001064489">
    <property type="component" value="Chromosome 12"/>
</dbReference>
<gene>
    <name evidence="1" type="ORF">LWI28_014835</name>
</gene>
<reference evidence="1" key="1">
    <citation type="journal article" date="2022" name="Plant J.">
        <title>Strategies of tolerance reflected in two North American maple genomes.</title>
        <authorList>
            <person name="McEvoy S.L."/>
            <person name="Sezen U.U."/>
            <person name="Trouern-Trend A."/>
            <person name="McMahon S.M."/>
            <person name="Schaberg P.G."/>
            <person name="Yang J."/>
            <person name="Wegrzyn J.L."/>
            <person name="Swenson N.G."/>
        </authorList>
    </citation>
    <scope>NUCLEOTIDE SEQUENCE</scope>
    <source>
        <strain evidence="1">91603</strain>
    </source>
</reference>
<accession>A0AAD5I9L5</accession>
<protein>
    <submittedName>
        <fullName evidence="1">Uncharacterized protein</fullName>
    </submittedName>
</protein>
<comment type="caution">
    <text evidence="1">The sequence shown here is derived from an EMBL/GenBank/DDBJ whole genome shotgun (WGS) entry which is preliminary data.</text>
</comment>
<name>A0AAD5I9L5_ACENE</name>
<evidence type="ECO:0000313" key="2">
    <source>
        <dbReference type="Proteomes" id="UP001064489"/>
    </source>
</evidence>
<dbReference type="EMBL" id="JAJSOW010000107">
    <property type="protein sequence ID" value="KAI9156970.1"/>
    <property type="molecule type" value="Genomic_DNA"/>
</dbReference>
<dbReference type="AlphaFoldDB" id="A0AAD5I9L5"/>
<reference evidence="1" key="2">
    <citation type="submission" date="2023-02" db="EMBL/GenBank/DDBJ databases">
        <authorList>
            <person name="Swenson N.G."/>
            <person name="Wegrzyn J.L."/>
            <person name="Mcevoy S.L."/>
        </authorList>
    </citation>
    <scope>NUCLEOTIDE SEQUENCE</scope>
    <source>
        <strain evidence="1">91603</strain>
        <tissue evidence="1">Leaf</tissue>
    </source>
</reference>
<proteinExistence type="predicted"/>
<organism evidence="1 2">
    <name type="scientific">Acer negundo</name>
    <name type="common">Box elder</name>
    <dbReference type="NCBI Taxonomy" id="4023"/>
    <lineage>
        <taxon>Eukaryota</taxon>
        <taxon>Viridiplantae</taxon>
        <taxon>Streptophyta</taxon>
        <taxon>Embryophyta</taxon>
        <taxon>Tracheophyta</taxon>
        <taxon>Spermatophyta</taxon>
        <taxon>Magnoliopsida</taxon>
        <taxon>eudicotyledons</taxon>
        <taxon>Gunneridae</taxon>
        <taxon>Pentapetalae</taxon>
        <taxon>rosids</taxon>
        <taxon>malvids</taxon>
        <taxon>Sapindales</taxon>
        <taxon>Sapindaceae</taxon>
        <taxon>Hippocastanoideae</taxon>
        <taxon>Acereae</taxon>
        <taxon>Acer</taxon>
    </lineage>
</organism>
<evidence type="ECO:0000313" key="1">
    <source>
        <dbReference type="EMBL" id="KAI9156970.1"/>
    </source>
</evidence>
<sequence>MNGISNLSFKIYLGRPALMFNSDAILALFSGNAKFMQGLQIYLQSRDYSNLKSDFQLGKGKIKSACSECGVGRTHVLDSW</sequence>
<keyword evidence="2" id="KW-1185">Reference proteome</keyword>